<dbReference type="Pfam" id="PF02870">
    <property type="entry name" value="Methyltransf_1N"/>
    <property type="match status" value="1"/>
</dbReference>
<dbReference type="Gene3D" id="1.10.10.10">
    <property type="entry name" value="Winged helix-like DNA-binding domain superfamily/Winged helix DNA-binding domain"/>
    <property type="match status" value="1"/>
</dbReference>
<evidence type="ECO:0000256" key="3">
    <source>
        <dbReference type="ARBA" id="ARBA00022679"/>
    </source>
</evidence>
<dbReference type="NCBIfam" id="TIGR00589">
    <property type="entry name" value="ogt"/>
    <property type="match status" value="1"/>
</dbReference>
<reference evidence="10" key="1">
    <citation type="journal article" date="2019" name="Int. J. Syst. Evol. Microbiol.">
        <title>The Global Catalogue of Microorganisms (GCM) 10K type strain sequencing project: providing services to taxonomists for standard genome sequencing and annotation.</title>
        <authorList>
            <consortium name="The Broad Institute Genomics Platform"/>
            <consortium name="The Broad Institute Genome Sequencing Center for Infectious Disease"/>
            <person name="Wu L."/>
            <person name="Ma J."/>
        </authorList>
    </citation>
    <scope>NUCLEOTIDE SEQUENCE [LARGE SCALE GENOMIC DNA]</scope>
    <source>
        <strain evidence="10">JCM 14969</strain>
    </source>
</reference>
<keyword evidence="10" id="KW-1185">Reference proteome</keyword>
<comment type="catalytic activity">
    <reaction evidence="6">
        <text>a 6-O-methyl-2'-deoxyguanosine in DNA + L-cysteinyl-[protein] = S-methyl-L-cysteinyl-[protein] + a 2'-deoxyguanosine in DNA</text>
        <dbReference type="Rhea" id="RHEA:24000"/>
        <dbReference type="Rhea" id="RHEA-COMP:10131"/>
        <dbReference type="Rhea" id="RHEA-COMP:10132"/>
        <dbReference type="Rhea" id="RHEA-COMP:11367"/>
        <dbReference type="Rhea" id="RHEA-COMP:11368"/>
        <dbReference type="ChEBI" id="CHEBI:29950"/>
        <dbReference type="ChEBI" id="CHEBI:82612"/>
        <dbReference type="ChEBI" id="CHEBI:85445"/>
        <dbReference type="ChEBI" id="CHEBI:85448"/>
        <dbReference type="EC" id="2.1.1.63"/>
    </reaction>
</comment>
<dbReference type="PANTHER" id="PTHR10815:SF13">
    <property type="entry name" value="METHYLATED-DNA--PROTEIN-CYSTEINE METHYLTRANSFERASE"/>
    <property type="match status" value="1"/>
</dbReference>
<dbReference type="PANTHER" id="PTHR10815">
    <property type="entry name" value="METHYLATED-DNA--PROTEIN-CYSTEINE METHYLTRANSFERASE"/>
    <property type="match status" value="1"/>
</dbReference>
<dbReference type="InterPro" id="IPR036631">
    <property type="entry name" value="MGMT_N_sf"/>
</dbReference>
<gene>
    <name evidence="9" type="ORF">GCM10009789_14120</name>
</gene>
<evidence type="ECO:0000256" key="5">
    <source>
        <dbReference type="ARBA" id="ARBA00023204"/>
    </source>
</evidence>
<evidence type="ECO:0000313" key="9">
    <source>
        <dbReference type="EMBL" id="GAA1562103.1"/>
    </source>
</evidence>
<feature type="domain" description="Methylguanine DNA methyltransferase ribonuclease-like" evidence="8">
    <location>
        <begin position="32"/>
        <end position="106"/>
    </location>
</feature>
<sequence length="193" mass="20760">MTDLENRLARLTLTPVNRDDGRPPVLPDADVAYTLHDTAIGTLLLATAAGRVVASSFGDEETMTNRLARAISPRVLRQPGALDDVRRQLDEYLDGRRHAFDLEVDLVLATPFQRIVLSDLPSHTSYGRTTTYGQLAGEIDRPKAARAVGTALGANPLCVVLPCHRVIGASGALTGYAGGLDAKRFLLNLESKS</sequence>
<evidence type="ECO:0000256" key="4">
    <source>
        <dbReference type="ARBA" id="ARBA00022763"/>
    </source>
</evidence>
<dbReference type="PROSITE" id="PS00374">
    <property type="entry name" value="MGMT"/>
    <property type="match status" value="1"/>
</dbReference>
<feature type="domain" description="Methylated-DNA-[protein]-cysteine S-methyltransferase DNA binding" evidence="7">
    <location>
        <begin position="112"/>
        <end position="191"/>
    </location>
</feature>
<comment type="catalytic activity">
    <reaction evidence="1">
        <text>a 4-O-methyl-thymidine in DNA + L-cysteinyl-[protein] = a thymidine in DNA + S-methyl-L-cysteinyl-[protein]</text>
        <dbReference type="Rhea" id="RHEA:53428"/>
        <dbReference type="Rhea" id="RHEA-COMP:10131"/>
        <dbReference type="Rhea" id="RHEA-COMP:10132"/>
        <dbReference type="Rhea" id="RHEA-COMP:13555"/>
        <dbReference type="Rhea" id="RHEA-COMP:13556"/>
        <dbReference type="ChEBI" id="CHEBI:29950"/>
        <dbReference type="ChEBI" id="CHEBI:82612"/>
        <dbReference type="ChEBI" id="CHEBI:137386"/>
        <dbReference type="ChEBI" id="CHEBI:137387"/>
        <dbReference type="EC" id="2.1.1.63"/>
    </reaction>
</comment>
<comment type="caution">
    <text evidence="9">The sequence shown here is derived from an EMBL/GenBank/DDBJ whole genome shotgun (WGS) entry which is preliminary data.</text>
</comment>
<dbReference type="Gene3D" id="3.30.160.70">
    <property type="entry name" value="Methylated DNA-protein cysteine methyltransferase domain"/>
    <property type="match status" value="1"/>
</dbReference>
<evidence type="ECO:0000256" key="2">
    <source>
        <dbReference type="ARBA" id="ARBA00022603"/>
    </source>
</evidence>
<organism evidence="9 10">
    <name type="scientific">Kribbella sancticallisti</name>
    <dbReference type="NCBI Taxonomy" id="460087"/>
    <lineage>
        <taxon>Bacteria</taxon>
        <taxon>Bacillati</taxon>
        <taxon>Actinomycetota</taxon>
        <taxon>Actinomycetes</taxon>
        <taxon>Propionibacteriales</taxon>
        <taxon>Kribbellaceae</taxon>
        <taxon>Kribbella</taxon>
    </lineage>
</organism>
<evidence type="ECO:0000313" key="10">
    <source>
        <dbReference type="Proteomes" id="UP001500393"/>
    </source>
</evidence>
<dbReference type="RefSeq" id="WP_344211046.1">
    <property type="nucleotide sequence ID" value="NZ_BAAAOS010000011.1"/>
</dbReference>
<keyword evidence="2" id="KW-0489">Methyltransferase</keyword>
<dbReference type="InterPro" id="IPR014048">
    <property type="entry name" value="MethylDNA_cys_MeTrfase_DNA-bd"/>
</dbReference>
<dbReference type="EMBL" id="BAAAOS010000011">
    <property type="protein sequence ID" value="GAA1562103.1"/>
    <property type="molecule type" value="Genomic_DNA"/>
</dbReference>
<dbReference type="Proteomes" id="UP001500393">
    <property type="component" value="Unassembled WGS sequence"/>
</dbReference>
<dbReference type="Pfam" id="PF01035">
    <property type="entry name" value="DNA_binding_1"/>
    <property type="match status" value="1"/>
</dbReference>
<dbReference type="CDD" id="cd06445">
    <property type="entry name" value="ATase"/>
    <property type="match status" value="1"/>
</dbReference>
<keyword evidence="5" id="KW-0234">DNA repair</keyword>
<dbReference type="InterPro" id="IPR001497">
    <property type="entry name" value="MethylDNA_cys_MeTrfase_AS"/>
</dbReference>
<dbReference type="InterPro" id="IPR036217">
    <property type="entry name" value="MethylDNA_cys_MeTrfase_DNAb"/>
</dbReference>
<evidence type="ECO:0000256" key="1">
    <source>
        <dbReference type="ARBA" id="ARBA00001286"/>
    </source>
</evidence>
<evidence type="ECO:0000256" key="6">
    <source>
        <dbReference type="ARBA" id="ARBA00049348"/>
    </source>
</evidence>
<dbReference type="SUPFAM" id="SSF46767">
    <property type="entry name" value="Methylated DNA-protein cysteine methyltransferase, C-terminal domain"/>
    <property type="match status" value="1"/>
</dbReference>
<keyword evidence="4" id="KW-0227">DNA damage</keyword>
<keyword evidence="3" id="KW-0808">Transferase</keyword>
<dbReference type="InterPro" id="IPR036388">
    <property type="entry name" value="WH-like_DNA-bd_sf"/>
</dbReference>
<dbReference type="InterPro" id="IPR008332">
    <property type="entry name" value="MethylG_MeTrfase_N"/>
</dbReference>
<name>A0ABP4NKV2_9ACTN</name>
<evidence type="ECO:0000259" key="8">
    <source>
        <dbReference type="Pfam" id="PF02870"/>
    </source>
</evidence>
<dbReference type="SUPFAM" id="SSF53155">
    <property type="entry name" value="Methylated DNA-protein cysteine methyltransferase domain"/>
    <property type="match status" value="1"/>
</dbReference>
<evidence type="ECO:0000259" key="7">
    <source>
        <dbReference type="Pfam" id="PF01035"/>
    </source>
</evidence>
<accession>A0ABP4NKV2</accession>
<proteinExistence type="predicted"/>
<protein>
    <submittedName>
        <fullName evidence="9">Methylated-DNA--[protein]-cysteine S-methyltransferase</fullName>
    </submittedName>
</protein>